<keyword evidence="4" id="KW-1133">Transmembrane helix</keyword>
<keyword evidence="2" id="KW-0851">Voltage-gated channel</keyword>
<organism evidence="5 6">
    <name type="scientific">Cymbomonas tetramitiformis</name>
    <dbReference type="NCBI Taxonomy" id="36881"/>
    <lineage>
        <taxon>Eukaryota</taxon>
        <taxon>Viridiplantae</taxon>
        <taxon>Chlorophyta</taxon>
        <taxon>Pyramimonadophyceae</taxon>
        <taxon>Pyramimonadales</taxon>
        <taxon>Pyramimonadaceae</taxon>
        <taxon>Cymbomonas</taxon>
    </lineage>
</organism>
<gene>
    <name evidence="5" type="ORF">CYMTET_25376</name>
</gene>
<keyword evidence="2" id="KW-0813">Transport</keyword>
<dbReference type="GO" id="GO:0005249">
    <property type="term" value="F:voltage-gated potassium channel activity"/>
    <property type="evidence" value="ECO:0007669"/>
    <property type="project" value="InterPro"/>
</dbReference>
<evidence type="ECO:0000256" key="4">
    <source>
        <dbReference type="SAM" id="Phobius"/>
    </source>
</evidence>
<comment type="caution">
    <text evidence="5">The sequence shown here is derived from an EMBL/GenBank/DDBJ whole genome shotgun (WGS) entry which is preliminary data.</text>
</comment>
<feature type="region of interest" description="Disordered" evidence="3">
    <location>
        <begin position="287"/>
        <end position="311"/>
    </location>
</feature>
<keyword evidence="2" id="KW-0406">Ion transport</keyword>
<evidence type="ECO:0000313" key="6">
    <source>
        <dbReference type="Proteomes" id="UP001190700"/>
    </source>
</evidence>
<evidence type="ECO:0000256" key="3">
    <source>
        <dbReference type="SAM" id="MobiDB-lite"/>
    </source>
</evidence>
<name>A0AAE0FUN2_9CHLO</name>
<evidence type="ECO:0000256" key="1">
    <source>
        <dbReference type="ARBA" id="ARBA00022826"/>
    </source>
</evidence>
<evidence type="ECO:0000256" key="2">
    <source>
        <dbReference type="ARBA" id="ARBA00022882"/>
    </source>
</evidence>
<keyword evidence="1" id="KW-0631">Potassium channel</keyword>
<dbReference type="Gene3D" id="1.10.287.70">
    <property type="match status" value="1"/>
</dbReference>
<reference evidence="5 6" key="1">
    <citation type="journal article" date="2015" name="Genome Biol. Evol.">
        <title>Comparative Genomics of a Bacterivorous Green Alga Reveals Evolutionary Causalities and Consequences of Phago-Mixotrophic Mode of Nutrition.</title>
        <authorList>
            <person name="Burns J.A."/>
            <person name="Paasch A."/>
            <person name="Narechania A."/>
            <person name="Kim E."/>
        </authorList>
    </citation>
    <scope>NUCLEOTIDE SEQUENCE [LARGE SCALE GENOMIC DNA]</scope>
    <source>
        <strain evidence="5 6">PLY_AMNH</strain>
    </source>
</reference>
<sequence>MLFDYYRSMELRLDMDVQKMQMFKFLMMIFLVAHWVGLVYFFIARELTFDESTWIDQISNQLSGYHIDSNLMSHYLIVMYKGFNGMTNLGYENVLPNNFWEMTMAIIVIYLQILIAAYILGTMFNYLVKHDPWVENYKVLVKRMTGFLQHYGIHRDIINEIHNHLHFQHQKGLALGVNSQVSPAVHTDIPRRTLVLGDGLAWAIPQIETAKHPKVGLNRGKTANGAGIPGAPGILPAVEGAICPLPADGDLDGAPREKKSTVRRAGSIMATKSRHLASLAFKENTNTRSSCAVRRGTSNEGGSSTANCGRN</sequence>
<feature type="transmembrane region" description="Helical" evidence="4">
    <location>
        <begin position="21"/>
        <end position="43"/>
    </location>
</feature>
<keyword evidence="2" id="KW-0407">Ion channel</keyword>
<protein>
    <recommendedName>
        <fullName evidence="7">Ion transport domain-containing protein</fullName>
    </recommendedName>
</protein>
<proteinExistence type="predicted"/>
<dbReference type="PANTHER" id="PTHR45743">
    <property type="entry name" value="POTASSIUM CHANNEL AKT1"/>
    <property type="match status" value="1"/>
</dbReference>
<dbReference type="AlphaFoldDB" id="A0AAE0FUN2"/>
<dbReference type="Proteomes" id="UP001190700">
    <property type="component" value="Unassembled WGS sequence"/>
</dbReference>
<keyword evidence="6" id="KW-1185">Reference proteome</keyword>
<keyword evidence="1" id="KW-0633">Potassium transport</keyword>
<keyword evidence="4" id="KW-0472">Membrane</keyword>
<dbReference type="SUPFAM" id="SSF81324">
    <property type="entry name" value="Voltage-gated potassium channels"/>
    <property type="match status" value="1"/>
</dbReference>
<dbReference type="InterPro" id="IPR045319">
    <property type="entry name" value="KAT/AKT"/>
</dbReference>
<accession>A0AAE0FUN2</accession>
<evidence type="ECO:0008006" key="7">
    <source>
        <dbReference type="Google" id="ProtNLM"/>
    </source>
</evidence>
<dbReference type="GO" id="GO:0034702">
    <property type="term" value="C:monoatomic ion channel complex"/>
    <property type="evidence" value="ECO:0007669"/>
    <property type="project" value="UniProtKB-KW"/>
</dbReference>
<keyword evidence="4" id="KW-0812">Transmembrane</keyword>
<keyword evidence="1" id="KW-0630">Potassium</keyword>
<dbReference type="EMBL" id="LGRX02013538">
    <property type="protein sequence ID" value="KAK3265973.1"/>
    <property type="molecule type" value="Genomic_DNA"/>
</dbReference>
<feature type="transmembrane region" description="Helical" evidence="4">
    <location>
        <begin position="104"/>
        <end position="128"/>
    </location>
</feature>
<evidence type="ECO:0000313" key="5">
    <source>
        <dbReference type="EMBL" id="KAK3265973.1"/>
    </source>
</evidence>